<dbReference type="Proteomes" id="UP000681720">
    <property type="component" value="Unassembled WGS sequence"/>
</dbReference>
<dbReference type="Proteomes" id="UP000663855">
    <property type="component" value="Unassembled WGS sequence"/>
</dbReference>
<sequence>MDDLNEYSQEAQEDILPLRTFNSRRQTRQLRFSDETQQEQQESPSSFKPPSRATRFLSIYDAAIQFPTINLRKLRKLHSQAKAEDNISITEEITDELLDTIPFKIEIIPERQDDFTDDKNQLEKKRERHNKETMGVPKVIPSGLTDERRLEIIEEILKDLSQKDTFDEIRRMHAVPFELPKNNQMQKNVAETIRDLTGSDIVMLNDHIYMKNLRGLIQENYQKELEKSYKRLELQEKRRQ</sequence>
<dbReference type="EMBL" id="CAJNRE010017295">
    <property type="protein sequence ID" value="CAF2153327.1"/>
    <property type="molecule type" value="Genomic_DNA"/>
</dbReference>
<accession>A0A816Y078</accession>
<evidence type="ECO:0000313" key="2">
    <source>
        <dbReference type="EMBL" id="CAF1390982.1"/>
    </source>
</evidence>
<feature type="compositionally biased region" description="Low complexity" evidence="1">
    <location>
        <begin position="38"/>
        <end position="51"/>
    </location>
</feature>
<name>A0A816Y078_9BILA</name>
<reference evidence="4" key="1">
    <citation type="submission" date="2021-02" db="EMBL/GenBank/DDBJ databases">
        <authorList>
            <person name="Nowell W R."/>
        </authorList>
    </citation>
    <scope>NUCLEOTIDE SEQUENCE</scope>
</reference>
<evidence type="ECO:0000313" key="8">
    <source>
        <dbReference type="Proteomes" id="UP000663824"/>
    </source>
</evidence>
<dbReference type="Proteomes" id="UP000663834">
    <property type="component" value="Unassembled WGS sequence"/>
</dbReference>
<organism evidence="4 8">
    <name type="scientific">Rotaria magnacalcarata</name>
    <dbReference type="NCBI Taxonomy" id="392030"/>
    <lineage>
        <taxon>Eukaryota</taxon>
        <taxon>Metazoa</taxon>
        <taxon>Spiralia</taxon>
        <taxon>Gnathifera</taxon>
        <taxon>Rotifera</taxon>
        <taxon>Eurotatoria</taxon>
        <taxon>Bdelloidea</taxon>
        <taxon>Philodinida</taxon>
        <taxon>Philodinidae</taxon>
        <taxon>Rotaria</taxon>
    </lineage>
</organism>
<dbReference type="Proteomes" id="UP000676336">
    <property type="component" value="Unassembled WGS sequence"/>
</dbReference>
<dbReference type="Proteomes" id="UP000681967">
    <property type="component" value="Unassembled WGS sequence"/>
</dbReference>
<evidence type="ECO:0000256" key="1">
    <source>
        <dbReference type="SAM" id="MobiDB-lite"/>
    </source>
</evidence>
<gene>
    <name evidence="5" type="ORF">BYL167_LOCUS56358</name>
    <name evidence="2" type="ORF">CJN711_LOCUS21449</name>
    <name evidence="6" type="ORF">GIL414_LOCUS59679</name>
    <name evidence="3" type="ORF">KQP761_LOCUS16536</name>
    <name evidence="4" type="ORF">MBJ925_LOCUS31700</name>
    <name evidence="7" type="ORF">SMN809_LOCUS59205</name>
</gene>
<dbReference type="EMBL" id="CAJNOW010008303">
    <property type="protein sequence ID" value="CAF1534551.1"/>
    <property type="molecule type" value="Genomic_DNA"/>
</dbReference>
<dbReference type="OrthoDB" id="10056420at2759"/>
<feature type="region of interest" description="Disordered" evidence="1">
    <location>
        <begin position="1"/>
        <end position="52"/>
    </location>
</feature>
<dbReference type="EMBL" id="CAJOBJ010226788">
    <property type="protein sequence ID" value="CAF5045655.1"/>
    <property type="molecule type" value="Genomic_DNA"/>
</dbReference>
<dbReference type="EMBL" id="CAJNOV010010121">
    <property type="protein sequence ID" value="CAF1390982.1"/>
    <property type="molecule type" value="Genomic_DNA"/>
</dbReference>
<protein>
    <submittedName>
        <fullName evidence="4">Uncharacterized protein</fullName>
    </submittedName>
</protein>
<dbReference type="AlphaFoldDB" id="A0A816Y078"/>
<dbReference type="EMBL" id="CAJOBH010222102">
    <property type="protein sequence ID" value="CAF5034646.1"/>
    <property type="molecule type" value="Genomic_DNA"/>
</dbReference>
<evidence type="ECO:0000313" key="4">
    <source>
        <dbReference type="EMBL" id="CAF2153327.1"/>
    </source>
</evidence>
<evidence type="ECO:0000313" key="6">
    <source>
        <dbReference type="EMBL" id="CAF5045655.1"/>
    </source>
</evidence>
<dbReference type="EMBL" id="CAJOBI010225105">
    <property type="protein sequence ID" value="CAF5051113.1"/>
    <property type="molecule type" value="Genomic_DNA"/>
</dbReference>
<feature type="compositionally biased region" description="Polar residues" evidence="1">
    <location>
        <begin position="1"/>
        <end position="10"/>
    </location>
</feature>
<dbReference type="Proteomes" id="UP000663824">
    <property type="component" value="Unassembled WGS sequence"/>
</dbReference>
<comment type="caution">
    <text evidence="4">The sequence shown here is derived from an EMBL/GenBank/DDBJ whole genome shotgun (WGS) entry which is preliminary data.</text>
</comment>
<evidence type="ECO:0000313" key="5">
    <source>
        <dbReference type="EMBL" id="CAF5034646.1"/>
    </source>
</evidence>
<evidence type="ECO:0000313" key="7">
    <source>
        <dbReference type="EMBL" id="CAF5051113.1"/>
    </source>
</evidence>
<proteinExistence type="predicted"/>
<evidence type="ECO:0000313" key="3">
    <source>
        <dbReference type="EMBL" id="CAF1534551.1"/>
    </source>
</evidence>